<dbReference type="AlphaFoldDB" id="A0AAE4APY2"/>
<evidence type="ECO:0000256" key="1">
    <source>
        <dbReference type="ARBA" id="ARBA00022741"/>
    </source>
</evidence>
<dbReference type="GO" id="GO:0003678">
    <property type="term" value="F:DNA helicase activity"/>
    <property type="evidence" value="ECO:0007669"/>
    <property type="project" value="UniProtKB-ARBA"/>
</dbReference>
<dbReference type="PROSITE" id="PS51657">
    <property type="entry name" value="PSRV_HELICASE"/>
    <property type="match status" value="1"/>
</dbReference>
<dbReference type="RefSeq" id="WP_307263291.1">
    <property type="nucleotide sequence ID" value="NZ_JAUSVL010000001.1"/>
</dbReference>
<keyword evidence="4" id="KW-0347">Helicase</keyword>
<name>A0AAE4APY2_9BACT</name>
<sequence>MTIQLDDNQLAAVAHACSRRRLAVITGGAGTGKTTIIKNITEALEADRETVHLAAFAGKAAARMREATGHEASTIHRLLGWNGDRFTAGSLDRDNVIIDEASMVNSALMAELIRRSPRRLILVGDEAQLPPVGPGQPFHDVIALMPELVHNLTTCYRATEAVYRAALLVRQGQTPCQKDHTAQERWEMRNTGGPRETHAYILQMAKAGEFDFQQDIILSPRNDDETSGAAAIAPLNADIVEIVNPHTDGERFRPGDRVINTKNNPDLDIWNGTTATVHSVDGSGRMHIRTDFPCRPNGEIEETHDVEVPRDWVKNFKLAYALTVHKSQGSQYRKVVFVVLSRDAFALLDRAMTYTAITRARQECLILGELSAFSNAIRRVTNRNTVMKLLAEIMG</sequence>
<dbReference type="InterPro" id="IPR027351">
    <property type="entry name" value="(+)RNA_virus_helicase_core_dom"/>
</dbReference>
<dbReference type="EMBL" id="JAUSVL010000001">
    <property type="protein sequence ID" value="MDQ0291056.1"/>
    <property type="molecule type" value="Genomic_DNA"/>
</dbReference>
<dbReference type="InterPro" id="IPR050534">
    <property type="entry name" value="Coronavir_polyprotein_1ab"/>
</dbReference>
<dbReference type="PANTHER" id="PTHR43788">
    <property type="entry name" value="DNA2/NAM7 HELICASE FAMILY MEMBER"/>
    <property type="match status" value="1"/>
</dbReference>
<organism evidence="4 5">
    <name type="scientific">Oligosphaera ethanolica</name>
    <dbReference type="NCBI Taxonomy" id="760260"/>
    <lineage>
        <taxon>Bacteria</taxon>
        <taxon>Pseudomonadati</taxon>
        <taxon>Lentisphaerota</taxon>
        <taxon>Oligosphaeria</taxon>
        <taxon>Oligosphaerales</taxon>
        <taxon>Oligosphaeraceae</taxon>
        <taxon>Oligosphaera</taxon>
    </lineage>
</organism>
<evidence type="ECO:0000256" key="2">
    <source>
        <dbReference type="ARBA" id="ARBA00022840"/>
    </source>
</evidence>
<dbReference type="Gene3D" id="2.30.30.940">
    <property type="match status" value="1"/>
</dbReference>
<keyword evidence="5" id="KW-1185">Reference proteome</keyword>
<keyword evidence="4" id="KW-0378">Hydrolase</keyword>
<reference evidence="4" key="1">
    <citation type="submission" date="2023-07" db="EMBL/GenBank/DDBJ databases">
        <title>Genomic Encyclopedia of Type Strains, Phase IV (KMG-IV): sequencing the most valuable type-strain genomes for metagenomic binning, comparative biology and taxonomic classification.</title>
        <authorList>
            <person name="Goeker M."/>
        </authorList>
    </citation>
    <scope>NUCLEOTIDE SEQUENCE</scope>
    <source>
        <strain evidence="4">DSM 24202</strain>
    </source>
</reference>
<dbReference type="PANTHER" id="PTHR43788:SF6">
    <property type="entry name" value="DNA HELICASE B"/>
    <property type="match status" value="1"/>
</dbReference>
<dbReference type="Pfam" id="PF13604">
    <property type="entry name" value="AAA_30"/>
    <property type="match status" value="1"/>
</dbReference>
<dbReference type="GO" id="GO:0005524">
    <property type="term" value="F:ATP binding"/>
    <property type="evidence" value="ECO:0007669"/>
    <property type="project" value="UniProtKB-KW"/>
</dbReference>
<accession>A0AAE4APY2</accession>
<comment type="caution">
    <text evidence="4">The sequence shown here is derived from an EMBL/GenBank/DDBJ whole genome shotgun (WGS) entry which is preliminary data.</text>
</comment>
<dbReference type="InterPro" id="IPR027417">
    <property type="entry name" value="P-loop_NTPase"/>
</dbReference>
<proteinExistence type="predicted"/>
<dbReference type="SUPFAM" id="SSF52540">
    <property type="entry name" value="P-loop containing nucleoside triphosphate hydrolases"/>
    <property type="match status" value="1"/>
</dbReference>
<dbReference type="Gene3D" id="3.40.50.300">
    <property type="entry name" value="P-loop containing nucleotide triphosphate hydrolases"/>
    <property type="match status" value="2"/>
</dbReference>
<evidence type="ECO:0000313" key="5">
    <source>
        <dbReference type="Proteomes" id="UP001238163"/>
    </source>
</evidence>
<feature type="domain" description="(+)RNA virus helicase C-terminal" evidence="3">
    <location>
        <begin position="1"/>
        <end position="395"/>
    </location>
</feature>
<keyword evidence="2" id="KW-0067">ATP-binding</keyword>
<evidence type="ECO:0000313" key="4">
    <source>
        <dbReference type="EMBL" id="MDQ0291056.1"/>
    </source>
</evidence>
<keyword evidence="1" id="KW-0547">Nucleotide-binding</keyword>
<protein>
    <submittedName>
        <fullName evidence="4">RecD/TraA family predicted helicase</fullName>
    </submittedName>
</protein>
<dbReference type="Pfam" id="PF13538">
    <property type="entry name" value="UvrD_C_2"/>
    <property type="match status" value="1"/>
</dbReference>
<gene>
    <name evidence="4" type="ORF">J3R75_003163</name>
</gene>
<evidence type="ECO:0000259" key="3">
    <source>
        <dbReference type="PROSITE" id="PS51657"/>
    </source>
</evidence>
<dbReference type="CDD" id="cd18809">
    <property type="entry name" value="SF1_C_RecD"/>
    <property type="match status" value="1"/>
</dbReference>
<dbReference type="InterPro" id="IPR027785">
    <property type="entry name" value="UvrD-like_helicase_C"/>
</dbReference>
<dbReference type="Proteomes" id="UP001238163">
    <property type="component" value="Unassembled WGS sequence"/>
</dbReference>